<accession>A0A6P6STU7</accession>
<keyword evidence="2" id="KW-1185">Reference proteome</keyword>
<dbReference type="PANTHER" id="PTHR31276:SF6">
    <property type="entry name" value="PROTEIN MIZU-KUSSEI 1"/>
    <property type="match status" value="1"/>
</dbReference>
<evidence type="ECO:0000313" key="2">
    <source>
        <dbReference type="Proteomes" id="UP001652660"/>
    </source>
</evidence>
<sequence length="396" mass="44374">MTLHMGWAGNEAVEAQIQNGNPPLLSSHPLGFPIIINPLGPHPKDETSSPFLSPNRLLKSPNQITPQIRLPPTKFFFFFFKAFFFFEESFWGRSEPLILFLHPLLFFFSKLRKTRPKRAPLLTDKSSLIKKKREKKKQLRKANTMTKINALRRFLLACIYPASTSPVHPSTTTATATPKKRLSTSLRDDLDDPHSQHHDNQVEEDSSEPPTPTTIAPPSAPPRPSKTMVIGTIFGHRRGGHVWFCVQHDRLNTKPALLLELSIPTSTLIQEMRCGLVRIALEFKDDSPESELSRCPLHSVPVWTLFCNGRKLGFAVRRKATDQNRLMLKTMQSTTVGAGVIPSGFGSGPGSGSEELMYMRANYECVIGNADSESFHLINPDDGPGQELSIFLLRSR</sequence>
<dbReference type="PANTHER" id="PTHR31276">
    <property type="match status" value="1"/>
</dbReference>
<dbReference type="GO" id="GO:0010274">
    <property type="term" value="P:hydrotropism"/>
    <property type="evidence" value="ECO:0007669"/>
    <property type="project" value="InterPro"/>
</dbReference>
<dbReference type="Pfam" id="PF04759">
    <property type="entry name" value="DUF617"/>
    <property type="match status" value="1"/>
</dbReference>
<feature type="compositionally biased region" description="Basic and acidic residues" evidence="1">
    <location>
        <begin position="186"/>
        <end position="201"/>
    </location>
</feature>
<name>A0A6P6STU7_COFAR</name>
<reference evidence="3" key="2">
    <citation type="submission" date="2025-08" db="UniProtKB">
        <authorList>
            <consortium name="RefSeq"/>
        </authorList>
    </citation>
    <scope>IDENTIFICATION</scope>
    <source>
        <tissue evidence="3">Leaves</tissue>
    </source>
</reference>
<proteinExistence type="predicted"/>
<evidence type="ECO:0000313" key="3">
    <source>
        <dbReference type="RefSeq" id="XP_027069215.2"/>
    </source>
</evidence>
<dbReference type="RefSeq" id="XP_027069215.2">
    <property type="nucleotide sequence ID" value="XM_027213414.2"/>
</dbReference>
<protein>
    <recommendedName>
        <fullName evidence="4">Protein MIZU-KUSSEI 1-like</fullName>
    </recommendedName>
</protein>
<dbReference type="NCBIfam" id="TIGR01570">
    <property type="entry name" value="A_thal_3588"/>
    <property type="match status" value="1"/>
</dbReference>
<feature type="compositionally biased region" description="Low complexity" evidence="1">
    <location>
        <begin position="165"/>
        <end position="177"/>
    </location>
</feature>
<evidence type="ECO:0008006" key="4">
    <source>
        <dbReference type="Google" id="ProtNLM"/>
    </source>
</evidence>
<feature type="region of interest" description="Disordered" evidence="1">
    <location>
        <begin position="165"/>
        <end position="227"/>
    </location>
</feature>
<organism evidence="2 3">
    <name type="scientific">Coffea arabica</name>
    <name type="common">Arabian coffee</name>
    <dbReference type="NCBI Taxonomy" id="13443"/>
    <lineage>
        <taxon>Eukaryota</taxon>
        <taxon>Viridiplantae</taxon>
        <taxon>Streptophyta</taxon>
        <taxon>Embryophyta</taxon>
        <taxon>Tracheophyta</taxon>
        <taxon>Spermatophyta</taxon>
        <taxon>Magnoliopsida</taxon>
        <taxon>eudicotyledons</taxon>
        <taxon>Gunneridae</taxon>
        <taxon>Pentapetalae</taxon>
        <taxon>asterids</taxon>
        <taxon>lamiids</taxon>
        <taxon>Gentianales</taxon>
        <taxon>Rubiaceae</taxon>
        <taxon>Ixoroideae</taxon>
        <taxon>Gardenieae complex</taxon>
        <taxon>Bertiereae - Coffeeae clade</taxon>
        <taxon>Coffeeae</taxon>
        <taxon>Coffea</taxon>
    </lineage>
</organism>
<gene>
    <name evidence="3" type="primary">LOC113694575</name>
</gene>
<evidence type="ECO:0000256" key="1">
    <source>
        <dbReference type="SAM" id="MobiDB-lite"/>
    </source>
</evidence>
<dbReference type="GeneID" id="113694575"/>
<dbReference type="Proteomes" id="UP001652660">
    <property type="component" value="Chromosome 6e"/>
</dbReference>
<dbReference type="InterPro" id="IPR006460">
    <property type="entry name" value="MIZ1-like_pln"/>
</dbReference>
<dbReference type="AlphaFoldDB" id="A0A6P6STU7"/>
<dbReference type="OrthoDB" id="774785at2759"/>
<reference evidence="2" key="1">
    <citation type="journal article" date="2025" name="Foods">
        <title>Unveiling the Microbial Signatures of Arabica Coffee Cherries: Insights into Ripeness Specific Diversity, Functional Traits, and Implications for Quality and Safety.</title>
        <authorList>
            <consortium name="RefSeq"/>
            <person name="Tenea G.N."/>
            <person name="Cifuentes V."/>
            <person name="Reyes P."/>
            <person name="Cevallos-Vallejos M."/>
        </authorList>
    </citation>
    <scope>NUCLEOTIDE SEQUENCE [LARGE SCALE GENOMIC DNA]</scope>
</reference>